<dbReference type="PANTHER" id="PTHR30346">
    <property type="entry name" value="TRANSCRIPTIONAL DUAL REGULATOR HCAR-RELATED"/>
    <property type="match status" value="1"/>
</dbReference>
<dbReference type="OrthoDB" id="5289754at2"/>
<sequence>MNLRHMRYFIAVAEELSFTQAAVRLHIAQPPLSQQIRQLEEELGVTLFQRTKRHVQLTDAGQVFYIHAKQILRATDVAALEAQRAERGEIGRLSVGFFEHMSYTLLPPIYRAFCERFPDVEVVLRWFPVVDQADALLRGDVDIAFMRPTSQFDGISTETLLTEPFVLAIPEHHPLASQDSVALSQCATERFVLYAPKLAPDFHTMIYRLCAEAGFTPNAALEVGQIYACLGLVSSGVGLALVPSSVQRIHLEHLTYRPIQGQMPLVKVMLGWRTSNTSPLLQSFIDTAKEVMTAFEHERP</sequence>
<keyword evidence="4" id="KW-0804">Transcription</keyword>
<evidence type="ECO:0000313" key="7">
    <source>
        <dbReference type="Proteomes" id="UP000409037"/>
    </source>
</evidence>
<dbReference type="Proteomes" id="UP000409037">
    <property type="component" value="Unassembled WGS sequence"/>
</dbReference>
<comment type="similarity">
    <text evidence="1">Belongs to the LysR transcriptional regulatory family.</text>
</comment>
<proteinExistence type="inferred from homology"/>
<evidence type="ECO:0000259" key="5">
    <source>
        <dbReference type="PROSITE" id="PS50931"/>
    </source>
</evidence>
<dbReference type="CDD" id="cd08414">
    <property type="entry name" value="PBP2_LTTR_aromatics_like"/>
    <property type="match status" value="1"/>
</dbReference>
<dbReference type="InterPro" id="IPR036388">
    <property type="entry name" value="WH-like_DNA-bd_sf"/>
</dbReference>
<dbReference type="FunFam" id="1.10.10.10:FF:000001">
    <property type="entry name" value="LysR family transcriptional regulator"/>
    <property type="match status" value="1"/>
</dbReference>
<dbReference type="SUPFAM" id="SSF46785">
    <property type="entry name" value="Winged helix' DNA-binding domain"/>
    <property type="match status" value="1"/>
</dbReference>
<dbReference type="GO" id="GO:0003677">
    <property type="term" value="F:DNA binding"/>
    <property type="evidence" value="ECO:0007669"/>
    <property type="project" value="UniProtKB-KW"/>
</dbReference>
<dbReference type="InterPro" id="IPR005119">
    <property type="entry name" value="LysR_subst-bd"/>
</dbReference>
<dbReference type="Pfam" id="PF03466">
    <property type="entry name" value="LysR_substrate"/>
    <property type="match status" value="1"/>
</dbReference>
<evidence type="ECO:0000256" key="2">
    <source>
        <dbReference type="ARBA" id="ARBA00023015"/>
    </source>
</evidence>
<dbReference type="PRINTS" id="PR00039">
    <property type="entry name" value="HTHLYSR"/>
</dbReference>
<evidence type="ECO:0000256" key="3">
    <source>
        <dbReference type="ARBA" id="ARBA00023125"/>
    </source>
</evidence>
<organism evidence="6 7">
    <name type="scientific">Pseudomonas fluorescens</name>
    <dbReference type="NCBI Taxonomy" id="294"/>
    <lineage>
        <taxon>Bacteria</taxon>
        <taxon>Pseudomonadati</taxon>
        <taxon>Pseudomonadota</taxon>
        <taxon>Gammaproteobacteria</taxon>
        <taxon>Pseudomonadales</taxon>
        <taxon>Pseudomonadaceae</taxon>
        <taxon>Pseudomonas</taxon>
    </lineage>
</organism>
<evidence type="ECO:0000256" key="1">
    <source>
        <dbReference type="ARBA" id="ARBA00009437"/>
    </source>
</evidence>
<evidence type="ECO:0000256" key="4">
    <source>
        <dbReference type="ARBA" id="ARBA00023163"/>
    </source>
</evidence>
<protein>
    <submittedName>
        <fullName evidence="6">HTH-type transcriptional regulator CatM</fullName>
    </submittedName>
</protein>
<dbReference type="Pfam" id="PF00126">
    <property type="entry name" value="HTH_1"/>
    <property type="match status" value="1"/>
</dbReference>
<gene>
    <name evidence="6" type="primary">catM</name>
    <name evidence="6" type="ORF">PS833_03778</name>
</gene>
<keyword evidence="2" id="KW-0805">Transcription regulation</keyword>
<dbReference type="AlphaFoldDB" id="A0A5E7DEN3"/>
<dbReference type="InterPro" id="IPR000847">
    <property type="entry name" value="LysR_HTH_N"/>
</dbReference>
<feature type="domain" description="HTH lysR-type" evidence="5">
    <location>
        <begin position="1"/>
        <end position="58"/>
    </location>
</feature>
<dbReference type="SUPFAM" id="SSF53850">
    <property type="entry name" value="Periplasmic binding protein-like II"/>
    <property type="match status" value="1"/>
</dbReference>
<dbReference type="InterPro" id="IPR036390">
    <property type="entry name" value="WH_DNA-bd_sf"/>
</dbReference>
<accession>A0A5E7DEN3</accession>
<dbReference type="EMBL" id="CABVHU010000009">
    <property type="protein sequence ID" value="VVO15486.1"/>
    <property type="molecule type" value="Genomic_DNA"/>
</dbReference>
<name>A0A5E7DEN3_PSEFL</name>
<dbReference type="PROSITE" id="PS50931">
    <property type="entry name" value="HTH_LYSR"/>
    <property type="match status" value="1"/>
</dbReference>
<dbReference type="GO" id="GO:0003700">
    <property type="term" value="F:DNA-binding transcription factor activity"/>
    <property type="evidence" value="ECO:0007669"/>
    <property type="project" value="InterPro"/>
</dbReference>
<dbReference type="PANTHER" id="PTHR30346:SF0">
    <property type="entry name" value="HCA OPERON TRANSCRIPTIONAL ACTIVATOR HCAR"/>
    <property type="match status" value="1"/>
</dbReference>
<evidence type="ECO:0000313" key="6">
    <source>
        <dbReference type="EMBL" id="VVO15486.1"/>
    </source>
</evidence>
<reference evidence="6 7" key="1">
    <citation type="submission" date="2019-09" db="EMBL/GenBank/DDBJ databases">
        <authorList>
            <person name="Chandra G."/>
            <person name="Truman W A."/>
        </authorList>
    </citation>
    <scope>NUCLEOTIDE SEQUENCE [LARGE SCALE GENOMIC DNA]</scope>
    <source>
        <strain evidence="6">PS833</strain>
    </source>
</reference>
<dbReference type="Gene3D" id="3.40.190.10">
    <property type="entry name" value="Periplasmic binding protein-like II"/>
    <property type="match status" value="2"/>
</dbReference>
<dbReference type="GO" id="GO:0032993">
    <property type="term" value="C:protein-DNA complex"/>
    <property type="evidence" value="ECO:0007669"/>
    <property type="project" value="TreeGrafter"/>
</dbReference>
<dbReference type="Gene3D" id="1.10.10.10">
    <property type="entry name" value="Winged helix-like DNA-binding domain superfamily/Winged helix DNA-binding domain"/>
    <property type="match status" value="1"/>
</dbReference>
<keyword evidence="3" id="KW-0238">DNA-binding</keyword>
<dbReference type="RefSeq" id="WP_150799196.1">
    <property type="nucleotide sequence ID" value="NZ_CABVHU010000009.1"/>
</dbReference>